<dbReference type="Proteomes" id="UP000006457">
    <property type="component" value="Unassembled WGS sequence"/>
</dbReference>
<dbReference type="AlphaFoldDB" id="I3DIS3"/>
<feature type="chain" id="PRO_5003669867" description="ISXO2-like transposase domain-containing protein" evidence="1">
    <location>
        <begin position="24"/>
        <end position="364"/>
    </location>
</feature>
<proteinExistence type="predicted"/>
<evidence type="ECO:0000256" key="1">
    <source>
        <dbReference type="SAM" id="SignalP"/>
    </source>
</evidence>
<evidence type="ECO:0000313" key="3">
    <source>
        <dbReference type="EMBL" id="EIJ71616.1"/>
    </source>
</evidence>
<dbReference type="SMART" id="SM01126">
    <property type="entry name" value="DDE_Tnp_IS1595"/>
    <property type="match status" value="1"/>
</dbReference>
<keyword evidence="4" id="KW-1185">Reference proteome</keyword>
<dbReference type="InterPro" id="IPR024442">
    <property type="entry name" value="Transposase_Zn_ribbon"/>
</dbReference>
<protein>
    <recommendedName>
        <fullName evidence="2">ISXO2-like transposase domain-containing protein</fullName>
    </recommendedName>
</protein>
<organism evidence="3 4">
    <name type="scientific">Pasteurella bettyae CCUG 2042</name>
    <dbReference type="NCBI Taxonomy" id="1095749"/>
    <lineage>
        <taxon>Bacteria</taxon>
        <taxon>Pseudomonadati</taxon>
        <taxon>Pseudomonadota</taxon>
        <taxon>Gammaproteobacteria</taxon>
        <taxon>Pasteurellales</taxon>
        <taxon>Pasteurellaceae</taxon>
        <taxon>Pasteurella</taxon>
    </lineage>
</organism>
<dbReference type="InterPro" id="IPR024445">
    <property type="entry name" value="Tnp_ISXO2-like"/>
</dbReference>
<comment type="caution">
    <text evidence="3">The sequence shown here is derived from an EMBL/GenBank/DDBJ whole genome shotgun (WGS) entry which is preliminary data.</text>
</comment>
<evidence type="ECO:0000259" key="2">
    <source>
        <dbReference type="SMART" id="SM01126"/>
    </source>
</evidence>
<dbReference type="OrthoDB" id="5365332at2"/>
<gene>
    <name evidence="3" type="ORF">HMPREF1052_0272</name>
</gene>
<name>I3DIS3_9PAST</name>
<sequence>MKNNKKKTSPLLLSALRNLSALAIYDLSDTEILILLKNARWGNSHCFHTVQCPRCQIEHKAYFISSRKQWQCKHCQHRFSVKSGTIFQHTKLSLKKLLLSVYYFTINSKGISALNLSRHIGVQYKTSWALLHKFREAVEKTQDYTPLTGIIHIDGCYVNNYLRPKNFKHKRIDRRKRCHQRKDKSCVMVFRQQATNQEIIKGADRTLVALVKEENADDMFALTHRLVAPKSTICADENPAYDGLAFHYDLCRVNHSQEYCSIDGTTNNLAESFFARFRRMIMGVYHKMGNNYMMHYATEAAWREDFRYQSDKDKFDNVLKRCLKARPSRDLTGYWQGNKKPTAKFGLESLCMEASNDSQYLAIA</sequence>
<dbReference type="RefSeq" id="WP_005759262.1">
    <property type="nucleotide sequence ID" value="NZ_AJSX01000007.1"/>
</dbReference>
<dbReference type="EMBL" id="AJSX01000007">
    <property type="protein sequence ID" value="EIJ71616.1"/>
    <property type="molecule type" value="Genomic_DNA"/>
</dbReference>
<dbReference type="InterPro" id="IPR053164">
    <property type="entry name" value="IS1016-like_transposase"/>
</dbReference>
<dbReference type="eggNOG" id="COG3677">
    <property type="taxonomic scope" value="Bacteria"/>
</dbReference>
<dbReference type="PANTHER" id="PTHR47163:SF2">
    <property type="entry name" value="SI:DKEY-17M8.2"/>
    <property type="match status" value="1"/>
</dbReference>
<reference evidence="3 4" key="1">
    <citation type="submission" date="2012-03" db="EMBL/GenBank/DDBJ databases">
        <authorList>
            <person name="Harkins D.M."/>
            <person name="Madupu R."/>
            <person name="Durkin A.S."/>
            <person name="Torralba M."/>
            <person name="Methe B."/>
            <person name="Sutton G.G."/>
            <person name="Nelson K.E."/>
        </authorList>
    </citation>
    <scope>NUCLEOTIDE SEQUENCE [LARGE SCALE GENOMIC DNA]</scope>
    <source>
        <strain evidence="3 4">CCUG 2042</strain>
    </source>
</reference>
<evidence type="ECO:0000313" key="4">
    <source>
        <dbReference type="Proteomes" id="UP000006457"/>
    </source>
</evidence>
<dbReference type="PATRIC" id="fig|1095749.3.peg.507"/>
<dbReference type="Pfam" id="PF12760">
    <property type="entry name" value="Zn_ribbon_IS1595"/>
    <property type="match status" value="1"/>
</dbReference>
<keyword evidence="1" id="KW-0732">Signal</keyword>
<accession>I3DIS3</accession>
<dbReference type="PANTHER" id="PTHR47163">
    <property type="entry name" value="DDE_TNP_IS1595 DOMAIN-CONTAINING PROTEIN"/>
    <property type="match status" value="1"/>
</dbReference>
<dbReference type="NCBIfam" id="NF033547">
    <property type="entry name" value="transpos_IS1595"/>
    <property type="match status" value="1"/>
</dbReference>
<dbReference type="Pfam" id="PF12762">
    <property type="entry name" value="DDE_Tnp_IS1595"/>
    <property type="match status" value="1"/>
</dbReference>
<feature type="signal peptide" evidence="1">
    <location>
        <begin position="1"/>
        <end position="23"/>
    </location>
</feature>
<feature type="domain" description="ISXO2-like transposase" evidence="2">
    <location>
        <begin position="146"/>
        <end position="305"/>
    </location>
</feature>